<keyword evidence="3" id="KW-0547">Nucleotide-binding</keyword>
<feature type="domain" description="ABC transmembrane type-1" evidence="9">
    <location>
        <begin position="40"/>
        <end position="327"/>
    </location>
</feature>
<dbReference type="SUPFAM" id="SSF90123">
    <property type="entry name" value="ABC transporter transmembrane region"/>
    <property type="match status" value="1"/>
</dbReference>
<evidence type="ECO:0000256" key="7">
    <source>
        <dbReference type="SAM" id="Phobius"/>
    </source>
</evidence>
<dbReference type="InterPro" id="IPR003439">
    <property type="entry name" value="ABC_transporter-like_ATP-bd"/>
</dbReference>
<comment type="caution">
    <text evidence="10">The sequence shown here is derived from an EMBL/GenBank/DDBJ whole genome shotgun (WGS) entry which is preliminary data.</text>
</comment>
<dbReference type="InterPro" id="IPR036640">
    <property type="entry name" value="ABC1_TM_sf"/>
</dbReference>
<feature type="transmembrane region" description="Helical" evidence="7">
    <location>
        <begin position="184"/>
        <end position="203"/>
    </location>
</feature>
<dbReference type="InterPro" id="IPR011527">
    <property type="entry name" value="ABC1_TM_dom"/>
</dbReference>
<protein>
    <submittedName>
        <fullName evidence="10">ABC transporter ATP-binding protein</fullName>
    </submittedName>
</protein>
<evidence type="ECO:0000256" key="2">
    <source>
        <dbReference type="ARBA" id="ARBA00022692"/>
    </source>
</evidence>
<evidence type="ECO:0000259" key="9">
    <source>
        <dbReference type="PROSITE" id="PS50929"/>
    </source>
</evidence>
<keyword evidence="5 7" id="KW-1133">Transmembrane helix</keyword>
<dbReference type="GO" id="GO:0005524">
    <property type="term" value="F:ATP binding"/>
    <property type="evidence" value="ECO:0007669"/>
    <property type="project" value="UniProtKB-KW"/>
</dbReference>
<feature type="transmembrane region" description="Helical" evidence="7">
    <location>
        <begin position="80"/>
        <end position="99"/>
    </location>
</feature>
<evidence type="ECO:0000256" key="1">
    <source>
        <dbReference type="ARBA" id="ARBA00004651"/>
    </source>
</evidence>
<feature type="transmembrane region" description="Helical" evidence="7">
    <location>
        <begin position="264"/>
        <end position="284"/>
    </location>
</feature>
<dbReference type="PROSITE" id="PS50893">
    <property type="entry name" value="ABC_TRANSPORTER_2"/>
    <property type="match status" value="1"/>
</dbReference>
<comment type="subcellular location">
    <subcellularLocation>
        <location evidence="1">Cell membrane</location>
        <topology evidence="1">Multi-pass membrane protein</topology>
    </subcellularLocation>
</comment>
<evidence type="ECO:0000313" key="10">
    <source>
        <dbReference type="EMBL" id="NYZ24106.1"/>
    </source>
</evidence>
<evidence type="ECO:0000256" key="3">
    <source>
        <dbReference type="ARBA" id="ARBA00022741"/>
    </source>
</evidence>
<dbReference type="InterPro" id="IPR027417">
    <property type="entry name" value="P-loop_NTPase"/>
</dbReference>
<dbReference type="PROSITE" id="PS00211">
    <property type="entry name" value="ABC_TRANSPORTER_1"/>
    <property type="match status" value="1"/>
</dbReference>
<organism evidence="10 11">
    <name type="scientific">Azospirillum oleiclasticum</name>
    <dbReference type="NCBI Taxonomy" id="2735135"/>
    <lineage>
        <taxon>Bacteria</taxon>
        <taxon>Pseudomonadati</taxon>
        <taxon>Pseudomonadota</taxon>
        <taxon>Alphaproteobacteria</taxon>
        <taxon>Rhodospirillales</taxon>
        <taxon>Azospirillaceae</taxon>
        <taxon>Azospirillum</taxon>
    </lineage>
</organism>
<gene>
    <name evidence="10" type="ORF">HND93_30755</name>
</gene>
<feature type="domain" description="ABC transporter" evidence="8">
    <location>
        <begin position="361"/>
        <end position="600"/>
    </location>
</feature>
<name>A0ABX2TIQ1_9PROT</name>
<dbReference type="InterPro" id="IPR003593">
    <property type="entry name" value="AAA+_ATPase"/>
</dbReference>
<evidence type="ECO:0000259" key="8">
    <source>
        <dbReference type="PROSITE" id="PS50893"/>
    </source>
</evidence>
<accession>A0ABX2TIQ1</accession>
<dbReference type="EMBL" id="JABFDB010000035">
    <property type="protein sequence ID" value="NYZ24106.1"/>
    <property type="molecule type" value="Genomic_DNA"/>
</dbReference>
<reference evidence="10 11" key="1">
    <citation type="submission" date="2020-05" db="EMBL/GenBank/DDBJ databases">
        <title>Azospirillum oleiclasticum sp. nov, a nitrogen-fixing and heavy crude oil-emulsifying bacterium isolated from the crude oil of Yumen Oilfield.</title>
        <authorList>
            <person name="Wu D."/>
            <person name="Cai M."/>
            <person name="Zhang X."/>
        </authorList>
    </citation>
    <scope>NUCLEOTIDE SEQUENCE [LARGE SCALE GENOMIC DNA]</scope>
    <source>
        <strain evidence="10 11">ROY-1-1-2</strain>
    </source>
</reference>
<feature type="transmembrane region" description="Helical" evidence="7">
    <location>
        <begin position="290"/>
        <end position="311"/>
    </location>
</feature>
<dbReference type="Gene3D" id="1.20.1560.10">
    <property type="entry name" value="ABC transporter type 1, transmembrane domain"/>
    <property type="match status" value="1"/>
</dbReference>
<dbReference type="Pfam" id="PF00005">
    <property type="entry name" value="ABC_tran"/>
    <property type="match status" value="1"/>
</dbReference>
<dbReference type="SMART" id="SM00382">
    <property type="entry name" value="AAA"/>
    <property type="match status" value="1"/>
</dbReference>
<dbReference type="PANTHER" id="PTHR43394:SF1">
    <property type="entry name" value="ATP-BINDING CASSETTE SUB-FAMILY B MEMBER 10, MITOCHONDRIAL"/>
    <property type="match status" value="1"/>
</dbReference>
<keyword evidence="11" id="KW-1185">Reference proteome</keyword>
<dbReference type="Proteomes" id="UP000584642">
    <property type="component" value="Unassembled WGS sequence"/>
</dbReference>
<sequence length="608" mass="65608">MHAFFERLFDPLAPKPIVQPPARVGSFYAHFLKPVRGLLAATLFVSGLASLSELAIFAFVGTLVDWMGTTPRAEFLERHGWALAGMAVVALVVRPLLVVGSRGLINLTLVPALTNAVRWENHRWVLRQSLSFFQNDFAGRVAQKVMSTGAALRETIVNIIDGVWFLATFLVGTAALLAALDWRLLLPVLAWTIAYGVVVAVMVPPVRHKSATLSEATSSLSGRVVDSYTSILSVKLFAHAEREDDFAREGVQRQLAAYRVMMRAIFDMTVTLTIVNGVLLVATAGLAVHLWLAGAVSVGALAIATGLIIRLTQMSGWILRTITSLFENVGTVQNGAETIARPHAVTDRPGAPALAVTQGDIRFEGVRFGYGKPEPVIDGLDLHVRPGEKVGLVGRSGAGKSTLVNLLLRFYDLEGGSIRIDGQDIAGVTQASLRAAIGMVTQDTALLHRSIADNIRYGRPDALEADMVRAAELAEADGFIRELRDRQGRAGYEVLVGERGVKLSGGQRQRVAIARVILKDAPILVLDEATSALDSEVEAAIQGQLAGLMRGRTVIAIAHRLSTIAALDRLVVMDRGRIVEQGSHRDLVDRGGLYARLWERQSGGFLGV</sequence>
<evidence type="ECO:0000313" key="11">
    <source>
        <dbReference type="Proteomes" id="UP000584642"/>
    </source>
</evidence>
<dbReference type="SUPFAM" id="SSF52540">
    <property type="entry name" value="P-loop containing nucleoside triphosphate hydrolases"/>
    <property type="match status" value="1"/>
</dbReference>
<dbReference type="Gene3D" id="3.40.50.300">
    <property type="entry name" value="P-loop containing nucleotide triphosphate hydrolases"/>
    <property type="match status" value="1"/>
</dbReference>
<dbReference type="InterPro" id="IPR039421">
    <property type="entry name" value="Type_1_exporter"/>
</dbReference>
<feature type="transmembrane region" description="Helical" evidence="7">
    <location>
        <begin position="156"/>
        <end position="178"/>
    </location>
</feature>
<dbReference type="PROSITE" id="PS50929">
    <property type="entry name" value="ABC_TM1F"/>
    <property type="match status" value="1"/>
</dbReference>
<keyword evidence="2 7" id="KW-0812">Transmembrane</keyword>
<dbReference type="InterPro" id="IPR017871">
    <property type="entry name" value="ABC_transporter-like_CS"/>
</dbReference>
<dbReference type="PANTHER" id="PTHR43394">
    <property type="entry name" value="ATP-DEPENDENT PERMEASE MDL1, MITOCHONDRIAL"/>
    <property type="match status" value="1"/>
</dbReference>
<evidence type="ECO:0000256" key="5">
    <source>
        <dbReference type="ARBA" id="ARBA00022989"/>
    </source>
</evidence>
<evidence type="ECO:0000256" key="4">
    <source>
        <dbReference type="ARBA" id="ARBA00022840"/>
    </source>
</evidence>
<proteinExistence type="predicted"/>
<evidence type="ECO:0000256" key="6">
    <source>
        <dbReference type="ARBA" id="ARBA00023136"/>
    </source>
</evidence>
<keyword evidence="4 10" id="KW-0067">ATP-binding</keyword>
<feature type="transmembrane region" description="Helical" evidence="7">
    <location>
        <begin position="38"/>
        <end position="60"/>
    </location>
</feature>
<dbReference type="Pfam" id="PF00664">
    <property type="entry name" value="ABC_membrane"/>
    <property type="match status" value="1"/>
</dbReference>
<keyword evidence="6 7" id="KW-0472">Membrane</keyword>